<keyword evidence="1" id="KW-0732">Signal</keyword>
<dbReference type="GO" id="GO:0004519">
    <property type="term" value="F:endonuclease activity"/>
    <property type="evidence" value="ECO:0007669"/>
    <property type="project" value="UniProtKB-KW"/>
</dbReference>
<dbReference type="Pfam" id="PF03372">
    <property type="entry name" value="Exo_endo_phos"/>
    <property type="match status" value="1"/>
</dbReference>
<dbReference type="SUPFAM" id="SSF56219">
    <property type="entry name" value="DNase I-like"/>
    <property type="match status" value="1"/>
</dbReference>
<organism evidence="3 4">
    <name type="scientific">Fluctibacter corallii</name>
    <dbReference type="NCBI Taxonomy" id="2984329"/>
    <lineage>
        <taxon>Bacteria</taxon>
        <taxon>Pseudomonadati</taxon>
        <taxon>Pseudomonadota</taxon>
        <taxon>Gammaproteobacteria</taxon>
        <taxon>Alteromonadales</taxon>
        <taxon>Alteromonadaceae</taxon>
        <taxon>Fluctibacter</taxon>
    </lineage>
</organism>
<evidence type="ECO:0000313" key="3">
    <source>
        <dbReference type="EMBL" id="MCV2884754.1"/>
    </source>
</evidence>
<keyword evidence="3" id="KW-0255">Endonuclease</keyword>
<dbReference type="InterPro" id="IPR005135">
    <property type="entry name" value="Endo/exonuclease/phosphatase"/>
</dbReference>
<dbReference type="Gene3D" id="3.60.10.10">
    <property type="entry name" value="Endonuclease/exonuclease/phosphatase"/>
    <property type="match status" value="1"/>
</dbReference>
<evidence type="ECO:0000259" key="2">
    <source>
        <dbReference type="Pfam" id="PF03372"/>
    </source>
</evidence>
<keyword evidence="4" id="KW-1185">Reference proteome</keyword>
<feature type="chain" id="PRO_5045288147" evidence="1">
    <location>
        <begin position="21"/>
        <end position="393"/>
    </location>
</feature>
<evidence type="ECO:0000313" key="4">
    <source>
        <dbReference type="Proteomes" id="UP001652504"/>
    </source>
</evidence>
<dbReference type="RefSeq" id="WP_263712040.1">
    <property type="nucleotide sequence ID" value="NZ_JAOWKX010000004.1"/>
</dbReference>
<feature type="signal peptide" evidence="1">
    <location>
        <begin position="1"/>
        <end position="20"/>
    </location>
</feature>
<evidence type="ECO:0000256" key="1">
    <source>
        <dbReference type="SAM" id="SignalP"/>
    </source>
</evidence>
<keyword evidence="3" id="KW-0540">Nuclease</keyword>
<protein>
    <submittedName>
        <fullName evidence="3">Endonuclease/exonuclease/phosphatase family protein</fullName>
    </submittedName>
</protein>
<dbReference type="EMBL" id="JAOWKX010000004">
    <property type="protein sequence ID" value="MCV2884754.1"/>
    <property type="molecule type" value="Genomic_DNA"/>
</dbReference>
<reference evidence="3 4" key="1">
    <citation type="submission" date="2022-10" db="EMBL/GenBank/DDBJ databases">
        <title>Aestuariibacter sp. AA17 isolated from Montipora capitata coral fragment.</title>
        <authorList>
            <person name="Emsley S.A."/>
            <person name="Pfannmuller K.M."/>
            <person name="Loughran R.M."/>
            <person name="Shlafstein M."/>
            <person name="Papke E."/>
            <person name="Saw J.H."/>
            <person name="Ushijima B."/>
            <person name="Videau P."/>
        </authorList>
    </citation>
    <scope>NUCLEOTIDE SEQUENCE [LARGE SCALE GENOMIC DNA]</scope>
    <source>
        <strain evidence="3 4">AA17</strain>
    </source>
</reference>
<accession>A0ABT3A855</accession>
<comment type="caution">
    <text evidence="3">The sequence shown here is derived from an EMBL/GenBank/DDBJ whole genome shotgun (WGS) entry which is preliminary data.</text>
</comment>
<feature type="domain" description="Endonuclease/exonuclease/phosphatase" evidence="2">
    <location>
        <begin position="30"/>
        <end position="382"/>
    </location>
</feature>
<sequence length="393" mass="44056">MKYLILFAWMIMAVSKSISASQPDTLRVATFNASMDATNYVKDSADITGKELFTHLATGVHPQIKNIAEIIQRIRPDIILINEFDYTENSNVGVEAFLTRYLNKAQNGAQPIDYPYYYTAPVNTGIPSGFDLNRDGNASGAMANAFGFGYYPGHYGMLVLSKYPINNEKVRTFQYFLWKDMPDNLMSQTRTKNGEPWYESDAQSVLRLSSKSHWDIPVKVNNHTVHILASHPTPPVFDGPENRNGHRNHDEIRFWVDYLRPGKASYIYDDTGETGGFKGEFGVILGDLNASAVEGDSHGEAINTLLTHDNLINEVIPASRGGEANRPNSEYAHTHTASWGMRADYAIPTRSNWKTTGSGVFWPSENEPLHRLVSDRAASSDHRLVWVDLSFNQ</sequence>
<name>A0ABT3A855_9ALTE</name>
<dbReference type="Proteomes" id="UP001652504">
    <property type="component" value="Unassembled WGS sequence"/>
</dbReference>
<dbReference type="InterPro" id="IPR036691">
    <property type="entry name" value="Endo/exonu/phosph_ase_sf"/>
</dbReference>
<gene>
    <name evidence="3" type="ORF">OE749_08600</name>
</gene>
<proteinExistence type="predicted"/>
<keyword evidence="3" id="KW-0378">Hydrolase</keyword>